<proteinExistence type="predicted"/>
<reference evidence="1 2" key="1">
    <citation type="submission" date="2021-04" db="EMBL/GenBank/DDBJ databases">
        <authorList>
            <person name="Rodrigo-Torres L."/>
            <person name="Arahal R. D."/>
            <person name="Lucena T."/>
        </authorList>
    </citation>
    <scope>NUCLEOTIDE SEQUENCE [LARGE SCALE GENOMIC DNA]</scope>
    <source>
        <strain evidence="1 2">CECT 9623</strain>
    </source>
</reference>
<evidence type="ECO:0008006" key="3">
    <source>
        <dbReference type="Google" id="ProtNLM"/>
    </source>
</evidence>
<keyword evidence="2" id="KW-1185">Reference proteome</keyword>
<name>A0ABN7RF61_9BACT</name>
<organism evidence="1 2">
    <name type="scientific">Dyadobacter linearis</name>
    <dbReference type="NCBI Taxonomy" id="2823330"/>
    <lineage>
        <taxon>Bacteria</taxon>
        <taxon>Pseudomonadati</taxon>
        <taxon>Bacteroidota</taxon>
        <taxon>Cytophagia</taxon>
        <taxon>Cytophagales</taxon>
        <taxon>Spirosomataceae</taxon>
        <taxon>Dyadobacter</taxon>
    </lineage>
</organism>
<gene>
    <name evidence="1" type="ORF">DYBT9623_05459</name>
</gene>
<evidence type="ECO:0000313" key="1">
    <source>
        <dbReference type="EMBL" id="CAG5074771.1"/>
    </source>
</evidence>
<comment type="caution">
    <text evidence="1">The sequence shown here is derived from an EMBL/GenBank/DDBJ whole genome shotgun (WGS) entry which is preliminary data.</text>
</comment>
<evidence type="ECO:0000313" key="2">
    <source>
        <dbReference type="Proteomes" id="UP000679725"/>
    </source>
</evidence>
<dbReference type="RefSeq" id="WP_215236680.1">
    <property type="nucleotide sequence ID" value="NZ_CAJRAU010000014.1"/>
</dbReference>
<protein>
    <recommendedName>
        <fullName evidence="3">DUF3857 domain-containing protein</fullName>
    </recommendedName>
</protein>
<dbReference type="EMBL" id="CAJRAU010000014">
    <property type="protein sequence ID" value="CAG5074771.1"/>
    <property type="molecule type" value="Genomic_DNA"/>
</dbReference>
<sequence length="239" mass="27675">MTKRLGLKPHLSTDFKSVASYRWVAISMRISNRLIRQRIFLALFIGLPFWASAQQNDSTFVKAVFGPANPELQELMSVIGIEKHHLELDDRRLKGKFIQLTYQEYRSGVAQPEVNLTSRKDLFQLDSTGKIAFDVYARAIDAVTLEAVFRFPRVGQRKQFKTKAGQAGQYSFRTDILLYQNQKAKIPIGKTFTFLVYTLPYEKDGYLQYCALAQSQVPIEEWYKRFGIKHFVAYQLLIE</sequence>
<accession>A0ABN7RF61</accession>
<dbReference type="Proteomes" id="UP000679725">
    <property type="component" value="Unassembled WGS sequence"/>
</dbReference>